<evidence type="ECO:0000313" key="2">
    <source>
        <dbReference type="Proteomes" id="UP000054270"/>
    </source>
</evidence>
<dbReference type="EMBL" id="KN817542">
    <property type="protein sequence ID" value="KJA23617.1"/>
    <property type="molecule type" value="Genomic_DNA"/>
</dbReference>
<evidence type="ECO:0000313" key="1">
    <source>
        <dbReference type="EMBL" id="KJA23617.1"/>
    </source>
</evidence>
<reference evidence="2" key="1">
    <citation type="submission" date="2014-04" db="EMBL/GenBank/DDBJ databases">
        <title>Evolutionary Origins and Diversification of the Mycorrhizal Mutualists.</title>
        <authorList>
            <consortium name="DOE Joint Genome Institute"/>
            <consortium name="Mycorrhizal Genomics Consortium"/>
            <person name="Kohler A."/>
            <person name="Kuo A."/>
            <person name="Nagy L.G."/>
            <person name="Floudas D."/>
            <person name="Copeland A."/>
            <person name="Barry K.W."/>
            <person name="Cichocki N."/>
            <person name="Veneault-Fourrey C."/>
            <person name="LaButti K."/>
            <person name="Lindquist E.A."/>
            <person name="Lipzen A."/>
            <person name="Lundell T."/>
            <person name="Morin E."/>
            <person name="Murat C."/>
            <person name="Riley R."/>
            <person name="Ohm R."/>
            <person name="Sun H."/>
            <person name="Tunlid A."/>
            <person name="Henrissat B."/>
            <person name="Grigoriev I.V."/>
            <person name="Hibbett D.S."/>
            <person name="Martin F."/>
        </authorList>
    </citation>
    <scope>NUCLEOTIDE SEQUENCE [LARGE SCALE GENOMIC DNA]</scope>
    <source>
        <strain evidence="2">FD-334 SS-4</strain>
    </source>
</reference>
<dbReference type="Proteomes" id="UP000054270">
    <property type="component" value="Unassembled WGS sequence"/>
</dbReference>
<name>A0A0D2L8S9_HYPSF</name>
<keyword evidence="2" id="KW-1185">Reference proteome</keyword>
<protein>
    <submittedName>
        <fullName evidence="1">Uncharacterized protein</fullName>
    </submittedName>
</protein>
<proteinExistence type="predicted"/>
<sequence>MTDQVKVHHRPHVHFWCKLVDHIVAALLSLDIHGEINSEDLESLDGFCMPDDKALLQELILQLVAWVQNSRKIFFETKSNEVKINDVQKEKADKQAMSAELIALAEKTKQNFRILKEIAEVCGYSAGGVRTTAPRDIIVGAAPEVHTPQLQVEMQHANGNRVNCKADTVTALKGDTDTCIQRISMDLKNLETMRSEYQLSLRDTQAEVRTQILNSAFNLELYGPYLPRPRPVYIGQEDIDSTLWKVFQFEAIPMIVTTSRDIRDRITDDNTSAVKLYETLEFPLRTISMVLKAYKISGSPLELDNRPLSPMYY</sequence>
<gene>
    <name evidence="1" type="ORF">HYPSUDRAFT_1080522</name>
</gene>
<organism evidence="1 2">
    <name type="scientific">Hypholoma sublateritium (strain FD-334 SS-4)</name>
    <dbReference type="NCBI Taxonomy" id="945553"/>
    <lineage>
        <taxon>Eukaryota</taxon>
        <taxon>Fungi</taxon>
        <taxon>Dikarya</taxon>
        <taxon>Basidiomycota</taxon>
        <taxon>Agaricomycotina</taxon>
        <taxon>Agaricomycetes</taxon>
        <taxon>Agaricomycetidae</taxon>
        <taxon>Agaricales</taxon>
        <taxon>Agaricineae</taxon>
        <taxon>Strophariaceae</taxon>
        <taxon>Hypholoma</taxon>
    </lineage>
</organism>
<accession>A0A0D2L8S9</accession>
<dbReference type="AlphaFoldDB" id="A0A0D2L8S9"/>